<dbReference type="EMBL" id="AP024849">
    <property type="protein sequence ID" value="BCZ45465.1"/>
    <property type="molecule type" value="Genomic_DNA"/>
</dbReference>
<evidence type="ECO:0000256" key="1">
    <source>
        <dbReference type="SAM" id="Phobius"/>
    </source>
</evidence>
<keyword evidence="1" id="KW-0812">Transmembrane</keyword>
<name>A0ABM7T2J7_9CLOT</name>
<keyword evidence="1" id="KW-1133">Transmembrane helix</keyword>
<organism evidence="2 3">
    <name type="scientific">Clostridium gelidum</name>
    <dbReference type="NCBI Taxonomy" id="704125"/>
    <lineage>
        <taxon>Bacteria</taxon>
        <taxon>Bacillati</taxon>
        <taxon>Bacillota</taxon>
        <taxon>Clostridia</taxon>
        <taxon>Eubacteriales</taxon>
        <taxon>Clostridiaceae</taxon>
        <taxon>Clostridium</taxon>
    </lineage>
</organism>
<gene>
    <name evidence="2" type="ORF">psyc5s11_15320</name>
</gene>
<dbReference type="Proteomes" id="UP000824633">
    <property type="component" value="Chromosome"/>
</dbReference>
<sequence length="203" mass="22953">MQTKNLVVYNNNFNLRSKFTKNFKSIKKSNLLIGLLISLLLAISFLIISDFFNVLYSTNNKAASMADFKLDINNLSETALVIESERKSSNDSQINSFGSDGSLMKLDEIRPKLTAALVNIADLNEDKKISNEEIASLEIMRLNQNLFKNELKTLGFNFKSPDCNLNNYIIITQGKSAGTILYNGPFQFIDNRNKRYFGLELSI</sequence>
<reference evidence="3" key="1">
    <citation type="submission" date="2021-07" db="EMBL/GenBank/DDBJ databases">
        <title>Complete genome sequencing of a Clostridium isolate.</title>
        <authorList>
            <person name="Ueki A."/>
            <person name="Tonouchi A."/>
        </authorList>
    </citation>
    <scope>NUCLEOTIDE SEQUENCE [LARGE SCALE GENOMIC DNA]</scope>
    <source>
        <strain evidence="3">C5S11</strain>
    </source>
</reference>
<evidence type="ECO:0008006" key="4">
    <source>
        <dbReference type="Google" id="ProtNLM"/>
    </source>
</evidence>
<dbReference type="RefSeq" id="WP_224037062.1">
    <property type="nucleotide sequence ID" value="NZ_AP024849.1"/>
</dbReference>
<evidence type="ECO:0000313" key="3">
    <source>
        <dbReference type="Proteomes" id="UP000824633"/>
    </source>
</evidence>
<protein>
    <recommendedName>
        <fullName evidence="4">EF-hand domain-containing protein</fullName>
    </recommendedName>
</protein>
<keyword evidence="3" id="KW-1185">Reference proteome</keyword>
<feature type="transmembrane region" description="Helical" evidence="1">
    <location>
        <begin position="31"/>
        <end position="56"/>
    </location>
</feature>
<keyword evidence="1" id="KW-0472">Membrane</keyword>
<accession>A0ABM7T2J7</accession>
<proteinExistence type="predicted"/>
<evidence type="ECO:0000313" key="2">
    <source>
        <dbReference type="EMBL" id="BCZ45465.1"/>
    </source>
</evidence>